<protein>
    <submittedName>
        <fullName evidence="1">Uncharacterized protein</fullName>
    </submittedName>
</protein>
<proteinExistence type="predicted"/>
<dbReference type="EMBL" id="FNJM01000014">
    <property type="protein sequence ID" value="SDP73030.1"/>
    <property type="molecule type" value="Genomic_DNA"/>
</dbReference>
<name>A0A1H0V3K2_9CLOT</name>
<dbReference type="AlphaFoldDB" id="A0A1H0V3K2"/>
<reference evidence="1 2" key="1">
    <citation type="submission" date="2016-10" db="EMBL/GenBank/DDBJ databases">
        <authorList>
            <person name="de Groot N.N."/>
        </authorList>
    </citation>
    <scope>NUCLEOTIDE SEQUENCE [LARGE SCALE GENOMIC DNA]</scope>
    <source>
        <strain evidence="1 2">DSM 12272</strain>
    </source>
</reference>
<evidence type="ECO:0000313" key="2">
    <source>
        <dbReference type="Proteomes" id="UP000198597"/>
    </source>
</evidence>
<evidence type="ECO:0000313" key="1">
    <source>
        <dbReference type="EMBL" id="SDP73030.1"/>
    </source>
</evidence>
<keyword evidence="2" id="KW-1185">Reference proteome</keyword>
<organism evidence="1 2">
    <name type="scientific">Clostridium gasigenes</name>
    <dbReference type="NCBI Taxonomy" id="94869"/>
    <lineage>
        <taxon>Bacteria</taxon>
        <taxon>Bacillati</taxon>
        <taxon>Bacillota</taxon>
        <taxon>Clostridia</taxon>
        <taxon>Eubacteriales</taxon>
        <taxon>Clostridiaceae</taxon>
        <taxon>Clostridium</taxon>
    </lineage>
</organism>
<dbReference type="STRING" id="94869.SAMN04488529_11426"/>
<dbReference type="Proteomes" id="UP000198597">
    <property type="component" value="Unassembled WGS sequence"/>
</dbReference>
<sequence>MINNARILKENVLINLNYDVKRLEVWKEEEGIIYRYHTIIIPMDAIGDEIDLNAIDKEFFDGVHTTKISKTEVSLFFSQSVSNHVVTIKEMYKEINNTVRDISTILDKFNINDYRLICDFYSEIE</sequence>
<dbReference type="RefSeq" id="WP_089972072.1">
    <property type="nucleotide sequence ID" value="NZ_FNJM01000014.1"/>
</dbReference>
<accession>A0A1H0V3K2</accession>
<gene>
    <name evidence="1" type="ORF">SAMN04488529_11426</name>
</gene>